<reference evidence="3" key="1">
    <citation type="submission" date="2016-06" db="UniProtKB">
        <authorList>
            <consortium name="WormBaseParasite"/>
        </authorList>
    </citation>
    <scope>IDENTIFICATION</scope>
</reference>
<dbReference type="AlphaFoldDB" id="A0A183EX00"/>
<evidence type="ECO:0000313" key="3">
    <source>
        <dbReference type="WBParaSite" id="GPUH_0002552101-mRNA-1"/>
    </source>
</evidence>
<accession>A0A183EX00</accession>
<sequence>MDADDRRVLDDVFAQQKQWQLVILEAMEVERAKHFMQADNVSFKPTVDKKARVAVQVCASPSPLPTPSAAVKAYVFHFKKQTDQGVVC</sequence>
<dbReference type="OrthoDB" id="5872224at2759"/>
<gene>
    <name evidence="1" type="ORF">GPUH_LOCUS25492</name>
</gene>
<evidence type="ECO:0000313" key="2">
    <source>
        <dbReference type="Proteomes" id="UP000271098"/>
    </source>
</evidence>
<dbReference type="EMBL" id="UYRT01105434">
    <property type="protein sequence ID" value="VDN44274.1"/>
    <property type="molecule type" value="Genomic_DNA"/>
</dbReference>
<reference evidence="1 2" key="2">
    <citation type="submission" date="2018-11" db="EMBL/GenBank/DDBJ databases">
        <authorList>
            <consortium name="Pathogen Informatics"/>
        </authorList>
    </citation>
    <scope>NUCLEOTIDE SEQUENCE [LARGE SCALE GENOMIC DNA]</scope>
</reference>
<evidence type="ECO:0000313" key="1">
    <source>
        <dbReference type="EMBL" id="VDN44274.1"/>
    </source>
</evidence>
<keyword evidence="2" id="KW-1185">Reference proteome</keyword>
<protein>
    <submittedName>
        <fullName evidence="3">Dynein light chain</fullName>
    </submittedName>
</protein>
<organism evidence="3">
    <name type="scientific">Gongylonema pulchrum</name>
    <dbReference type="NCBI Taxonomy" id="637853"/>
    <lineage>
        <taxon>Eukaryota</taxon>
        <taxon>Metazoa</taxon>
        <taxon>Ecdysozoa</taxon>
        <taxon>Nematoda</taxon>
        <taxon>Chromadorea</taxon>
        <taxon>Rhabditida</taxon>
        <taxon>Spirurina</taxon>
        <taxon>Spiruromorpha</taxon>
        <taxon>Spiruroidea</taxon>
        <taxon>Gongylonematidae</taxon>
        <taxon>Gongylonema</taxon>
    </lineage>
</organism>
<dbReference type="WBParaSite" id="GPUH_0002552101-mRNA-1">
    <property type="protein sequence ID" value="GPUH_0002552101-mRNA-1"/>
    <property type="gene ID" value="GPUH_0002552101"/>
</dbReference>
<proteinExistence type="predicted"/>
<dbReference type="Proteomes" id="UP000271098">
    <property type="component" value="Unassembled WGS sequence"/>
</dbReference>
<name>A0A183EX00_9BILA</name>